<protein>
    <submittedName>
        <fullName evidence="3">Uncharacterized protein</fullName>
    </submittedName>
</protein>
<evidence type="ECO:0000313" key="4">
    <source>
        <dbReference type="Proteomes" id="UP001157418"/>
    </source>
</evidence>
<keyword evidence="4" id="KW-1185">Reference proteome</keyword>
<sequence>MVSEHSPSLRIMAGDEGGGKEARGSQIKKVESLETELGHLYARMENQRHQIQQNTESMASLQLKMDQKFEEALSAIAKSRPEEPNGKKSVVSTPEVETRKREMILKGGTTNRRFHKHEIPLFDGTNTHEWIFNVEGSFCSYEDEETMKAVERSLEGEALLFYEWEHRRRPIRDWEELKGLIQWRFKSSNDAAEQILTDSQFGSLVDSDHDSSKSQFRPPLSSLPLFRELEARNRGKRDPILHQKGVVGDRWNLVAYSQATTVTKHRPSMTTPLNEVTEEGYLSHRRNGLESKEWVEFGKLGLHSWDQTIKADKKLGPNEIKMTVTQEVL</sequence>
<reference evidence="3 4" key="1">
    <citation type="submission" date="2022-01" db="EMBL/GenBank/DDBJ databases">
        <authorList>
            <person name="Xiong W."/>
            <person name="Schranz E."/>
        </authorList>
    </citation>
    <scope>NUCLEOTIDE SEQUENCE [LARGE SCALE GENOMIC DNA]</scope>
</reference>
<proteinExistence type="predicted"/>
<feature type="region of interest" description="Disordered" evidence="2">
    <location>
        <begin position="77"/>
        <end position="96"/>
    </location>
</feature>
<comment type="caution">
    <text evidence="3">The sequence shown here is derived from an EMBL/GenBank/DDBJ whole genome shotgun (WGS) entry which is preliminary data.</text>
</comment>
<dbReference type="Proteomes" id="UP001157418">
    <property type="component" value="Unassembled WGS sequence"/>
</dbReference>
<feature type="compositionally biased region" description="Basic and acidic residues" evidence="2">
    <location>
        <begin position="17"/>
        <end position="26"/>
    </location>
</feature>
<organism evidence="3 4">
    <name type="scientific">Lactuca virosa</name>
    <dbReference type="NCBI Taxonomy" id="75947"/>
    <lineage>
        <taxon>Eukaryota</taxon>
        <taxon>Viridiplantae</taxon>
        <taxon>Streptophyta</taxon>
        <taxon>Embryophyta</taxon>
        <taxon>Tracheophyta</taxon>
        <taxon>Spermatophyta</taxon>
        <taxon>Magnoliopsida</taxon>
        <taxon>eudicotyledons</taxon>
        <taxon>Gunneridae</taxon>
        <taxon>Pentapetalae</taxon>
        <taxon>asterids</taxon>
        <taxon>campanulids</taxon>
        <taxon>Asterales</taxon>
        <taxon>Asteraceae</taxon>
        <taxon>Cichorioideae</taxon>
        <taxon>Cichorieae</taxon>
        <taxon>Lactucinae</taxon>
        <taxon>Lactuca</taxon>
    </lineage>
</organism>
<evidence type="ECO:0000256" key="2">
    <source>
        <dbReference type="SAM" id="MobiDB-lite"/>
    </source>
</evidence>
<dbReference type="EMBL" id="CAKMRJ010005523">
    <property type="protein sequence ID" value="CAH1446128.1"/>
    <property type="molecule type" value="Genomic_DNA"/>
</dbReference>
<evidence type="ECO:0000256" key="1">
    <source>
        <dbReference type="SAM" id="Coils"/>
    </source>
</evidence>
<feature type="coiled-coil region" evidence="1">
    <location>
        <begin position="30"/>
        <end position="64"/>
    </location>
</feature>
<name>A0AAU9P827_9ASTR</name>
<evidence type="ECO:0000313" key="3">
    <source>
        <dbReference type="EMBL" id="CAH1446128.1"/>
    </source>
</evidence>
<feature type="region of interest" description="Disordered" evidence="2">
    <location>
        <begin position="1"/>
        <end position="26"/>
    </location>
</feature>
<accession>A0AAU9P827</accession>
<dbReference type="AlphaFoldDB" id="A0AAU9P827"/>
<keyword evidence="1" id="KW-0175">Coiled coil</keyword>
<gene>
    <name evidence="3" type="ORF">LVIROSA_LOCUS31846</name>
</gene>